<gene>
    <name evidence="1" type="ORF">LMG18096_05011</name>
</gene>
<comment type="caution">
    <text evidence="1">The sequence shown here is derived from an EMBL/GenBank/DDBJ whole genome shotgun (WGS) entry which is preliminary data.</text>
</comment>
<accession>A0ABC8QQN4</accession>
<proteinExistence type="predicted"/>
<evidence type="ECO:0000313" key="1">
    <source>
        <dbReference type="EMBL" id="CAJ0807830.1"/>
    </source>
</evidence>
<dbReference type="EMBL" id="CATZAT010000023">
    <property type="protein sequence ID" value="CAJ0807830.1"/>
    <property type="molecule type" value="Genomic_DNA"/>
</dbReference>
<keyword evidence="2" id="KW-1185">Reference proteome</keyword>
<reference evidence="1 2" key="1">
    <citation type="submission" date="2023-07" db="EMBL/GenBank/DDBJ databases">
        <authorList>
            <person name="Peeters C."/>
        </authorList>
    </citation>
    <scope>NUCLEOTIDE SEQUENCE [LARGE SCALE GENOMIC DNA]</scope>
    <source>
        <strain evidence="1 2">LMG 18096</strain>
    </source>
</reference>
<dbReference type="AlphaFoldDB" id="A0ABC8QQN4"/>
<sequence>MGGICANPVMYEIKYPSNWGGARSLSYLTV</sequence>
<dbReference type="Proteomes" id="UP001189663">
    <property type="component" value="Unassembled WGS sequence"/>
</dbReference>
<evidence type="ECO:0000313" key="2">
    <source>
        <dbReference type="Proteomes" id="UP001189663"/>
    </source>
</evidence>
<organism evidence="1 2">
    <name type="scientific">Ralstonia holmesii</name>
    <dbReference type="NCBI Taxonomy" id="3058602"/>
    <lineage>
        <taxon>Bacteria</taxon>
        <taxon>Pseudomonadati</taxon>
        <taxon>Pseudomonadota</taxon>
        <taxon>Betaproteobacteria</taxon>
        <taxon>Burkholderiales</taxon>
        <taxon>Burkholderiaceae</taxon>
        <taxon>Ralstonia</taxon>
    </lineage>
</organism>
<protein>
    <submittedName>
        <fullName evidence="1">Uncharacterized protein</fullName>
    </submittedName>
</protein>
<name>A0ABC8QQN4_9RALS</name>